<evidence type="ECO:0000313" key="3">
    <source>
        <dbReference type="Proteomes" id="UP001383192"/>
    </source>
</evidence>
<dbReference type="PANTHER" id="PTHR33096:SF1">
    <property type="entry name" value="CXC1-LIKE CYSTEINE CLUSTER ASSOCIATED WITH KDZ TRANSPOSASES DOMAIN-CONTAINING PROTEIN"/>
    <property type="match status" value="1"/>
</dbReference>
<keyword evidence="3" id="KW-1185">Reference proteome</keyword>
<organism evidence="2 3">
    <name type="scientific">Paramarasmius palmivorus</name>
    <dbReference type="NCBI Taxonomy" id="297713"/>
    <lineage>
        <taxon>Eukaryota</taxon>
        <taxon>Fungi</taxon>
        <taxon>Dikarya</taxon>
        <taxon>Basidiomycota</taxon>
        <taxon>Agaricomycotina</taxon>
        <taxon>Agaricomycetes</taxon>
        <taxon>Agaricomycetidae</taxon>
        <taxon>Agaricales</taxon>
        <taxon>Marasmiineae</taxon>
        <taxon>Marasmiaceae</taxon>
        <taxon>Paramarasmius</taxon>
    </lineage>
</organism>
<dbReference type="InterPro" id="IPR040521">
    <property type="entry name" value="KDZ"/>
</dbReference>
<feature type="compositionally biased region" description="Basic residues" evidence="1">
    <location>
        <begin position="1"/>
        <end position="14"/>
    </location>
</feature>
<dbReference type="PANTHER" id="PTHR33096">
    <property type="entry name" value="CXC2 DOMAIN-CONTAINING PROTEIN"/>
    <property type="match status" value="1"/>
</dbReference>
<feature type="region of interest" description="Disordered" evidence="1">
    <location>
        <begin position="58"/>
        <end position="88"/>
    </location>
</feature>
<feature type="compositionally biased region" description="Acidic residues" evidence="1">
    <location>
        <begin position="939"/>
        <end position="990"/>
    </location>
</feature>
<reference evidence="2 3" key="1">
    <citation type="submission" date="2024-01" db="EMBL/GenBank/DDBJ databases">
        <title>A draft genome for a cacao thread blight-causing isolate of Paramarasmius palmivorus.</title>
        <authorList>
            <person name="Baruah I.K."/>
            <person name="Bukari Y."/>
            <person name="Amoako-Attah I."/>
            <person name="Meinhardt L.W."/>
            <person name="Bailey B.A."/>
            <person name="Cohen S.P."/>
        </authorList>
    </citation>
    <scope>NUCLEOTIDE SEQUENCE [LARGE SCALE GENOMIC DNA]</scope>
    <source>
        <strain evidence="2 3">GH-12</strain>
    </source>
</reference>
<gene>
    <name evidence="2" type="ORF">VNI00_016497</name>
</gene>
<feature type="region of interest" description="Disordered" evidence="1">
    <location>
        <begin position="1"/>
        <end position="37"/>
    </location>
</feature>
<protein>
    <recommendedName>
        <fullName evidence="4">CxC2-like cysteine cluster KDZ transposase-associated domain-containing protein</fullName>
    </recommendedName>
</protein>
<accession>A0AAW0BGL8</accession>
<dbReference type="AlphaFoldDB" id="A0AAW0BGL8"/>
<evidence type="ECO:0000313" key="2">
    <source>
        <dbReference type="EMBL" id="KAK7024189.1"/>
    </source>
</evidence>
<dbReference type="EMBL" id="JAYKXP010000130">
    <property type="protein sequence ID" value="KAK7024189.1"/>
    <property type="molecule type" value="Genomic_DNA"/>
</dbReference>
<evidence type="ECO:0008006" key="4">
    <source>
        <dbReference type="Google" id="ProtNLM"/>
    </source>
</evidence>
<sequence>MSSRISRSRRRKRSASPIPTFDASYFDDLDDEPHKRARQEAYVTQLSSDRRRVVQTRLNLPSSSGPSTADAPNASTSASAPKPPSTNLDFRSLVENLTQDLSLDEAKKTEPKVKKDTTMSDWMPLRNEYLEAMMLHEGRLSVEHCHSCHSPDLPALYRCKDCSLMRVVCEGCILDEHKLRPLDVIQNRYESFRRVTRQYRHLKMLKRGGRGNVKAITVEDTSQGELALLCPACPQVGVNLPEDWISQTVNQFKYTMFLAVDACFRLKRKLVSSEDTDPALGSGWAYMVEDKPYRQYLLEKTNEVEMSTCSGLAALDHANSRNARGNYASSGVALGCCARHEIVQPNGVGDLQKGERYCNVDYIIASLLRYHDAKLKICLSYDICCQFCRKFIDRIGKLPPNLRSAAVRRFMYVIPKLHIYGHTLSCQLKYSLNLTPGVGRTDGEGIERNWAGQGPIATSTMEMGPGSRHDTLDDHWGHWNWEKTIHLGRLLLKRMRLAVKWRKRQQTAFDIFTENQPTMVPSWKQMVEDFERDSSKPNPYQLPMSDNNVNKVREELAQEDALTTTSNIDQRLTSSEAGEFILLAMEMEERQRQLQEDIRLKGLGSTSKQVSDIVDKRSRLRRLLSRYEAKQNEHMPIVIAIRTAAAANPLEPETVPLFFPSQLTAEQVAACPGPNLSTIERRLRDAQCAESLDNLRNQLLIRWRLRTYKGMHARHQEQLRRSNTIINTNESKIRLHAKRYQDARKALCILCERDGVSLGWRELKRGDIRCMGDPEDMAIGNPRKGSGHSTRNRANKIMGMDGDEEGDIEDDESPAQATERWRKKWDRLIRQTGQGKIATSWIWLAADGGGFASDEALYAGLRVEWTTSYARLNRWVEECILLEEEMRRTLVSLRRMASQWKLRGRTGYEGRDGYAFRQASIYEALADHFETMWGKADVEEADGEEEDEAEVLDADDDPMVVEEDQEDSDVTEEEEGDREALQDDIEESDTEWTLNFADDE</sequence>
<feature type="region of interest" description="Disordered" evidence="1">
    <location>
        <begin position="798"/>
        <end position="817"/>
    </location>
</feature>
<feature type="compositionally biased region" description="Acidic residues" evidence="1">
    <location>
        <begin position="801"/>
        <end position="813"/>
    </location>
</feature>
<feature type="region of interest" description="Disordered" evidence="1">
    <location>
        <begin position="939"/>
        <end position="1000"/>
    </location>
</feature>
<proteinExistence type="predicted"/>
<feature type="compositionally biased region" description="Low complexity" evidence="1">
    <location>
        <begin position="66"/>
        <end position="80"/>
    </location>
</feature>
<comment type="caution">
    <text evidence="2">The sequence shown here is derived from an EMBL/GenBank/DDBJ whole genome shotgun (WGS) entry which is preliminary data.</text>
</comment>
<dbReference type="Proteomes" id="UP001383192">
    <property type="component" value="Unassembled WGS sequence"/>
</dbReference>
<dbReference type="Pfam" id="PF18758">
    <property type="entry name" value="KDZ"/>
    <property type="match status" value="1"/>
</dbReference>
<evidence type="ECO:0000256" key="1">
    <source>
        <dbReference type="SAM" id="MobiDB-lite"/>
    </source>
</evidence>
<name>A0AAW0BGL8_9AGAR</name>